<feature type="active site" description="For RuvC-like nuclease domain" evidence="13">
    <location>
        <position position="10"/>
    </location>
</feature>
<keyword evidence="8 13" id="KW-0694">RNA-binding</keyword>
<dbReference type="InterPro" id="IPR032240">
    <property type="entry name" value="Cas9_REC"/>
</dbReference>
<keyword evidence="16" id="KW-1185">Reference proteome</keyword>
<dbReference type="Gene3D" id="1.10.30.50">
    <property type="match status" value="1"/>
</dbReference>
<comment type="similarity">
    <text evidence="13">Belongs to the CRISPR-associated Cas9 family.</text>
</comment>
<keyword evidence="6 13" id="KW-0378">Hydrolase</keyword>
<dbReference type="GO" id="GO:0003677">
    <property type="term" value="F:DNA binding"/>
    <property type="evidence" value="ECO:0007669"/>
    <property type="project" value="UniProtKB-UniRule"/>
</dbReference>
<dbReference type="NCBIfam" id="TIGR01865">
    <property type="entry name" value="cas_Csn1"/>
    <property type="match status" value="1"/>
</dbReference>
<evidence type="ECO:0000256" key="12">
    <source>
        <dbReference type="ARBA" id="ARBA00046380"/>
    </source>
</evidence>
<evidence type="ECO:0000256" key="2">
    <source>
        <dbReference type="ARBA" id="ARBA00005244"/>
    </source>
</evidence>
<dbReference type="PROSITE" id="PS51749">
    <property type="entry name" value="HNH_CAS9"/>
    <property type="match status" value="1"/>
</dbReference>
<dbReference type="Pfam" id="PF22702">
    <property type="entry name" value="Cas9_RuvC"/>
    <property type="match status" value="1"/>
</dbReference>
<comment type="function">
    <text evidence="13">CRISPR (clustered regularly interspaced short palindromic repeat) is an adaptive immune system that provides protection against mobile genetic elements (viruses, transposable elements and conjugative plasmids). CRISPR clusters contain spacers, sequences complementary to antecedent mobile elements, and target invading nucleic acids. CRISPR clusters are transcribed and processed into CRISPR RNA (crRNA). In type II CRISPR systems correct processing of pre-crRNA requires a trans-encoded small RNA (tracrRNA), endogenous ribonuclease 3 (rnc) and this protein. The tracrRNA serves as a guide for ribonuclease 3-aided processing of pre-crRNA. Subsequently Cas9/crRNA/tracrRNA endonucleolytically cleaves linear or circular dsDNA target complementary to the spacer; Cas9 is inactive in the absence of the 2 guide RNAs (gRNA). Cas9 recognizes the protospacer adjacent motif (PAM) in the CRISPR repeat sequences to help distinguish self versus nonself, as targets within the bacterial CRISPR locus do not have PAMs. PAM recognition is also required for catalytic activity.</text>
</comment>
<feature type="active site" description="Proton acceptor for HNH nuclease domain" evidence="13">
    <location>
        <position position="852"/>
    </location>
</feature>
<evidence type="ECO:0000256" key="11">
    <source>
        <dbReference type="ARBA" id="ARBA00023211"/>
    </source>
</evidence>
<keyword evidence="7 13" id="KW-0460">Magnesium</keyword>
<dbReference type="Gene3D" id="3.30.420.10">
    <property type="entry name" value="Ribonuclease H-like superfamily/Ribonuclease H"/>
    <property type="match status" value="1"/>
</dbReference>
<evidence type="ECO:0000256" key="13">
    <source>
        <dbReference type="HAMAP-Rule" id="MF_01480"/>
    </source>
</evidence>
<evidence type="ECO:0000256" key="5">
    <source>
        <dbReference type="ARBA" id="ARBA00022759"/>
    </source>
</evidence>
<dbReference type="GO" id="GO:0043571">
    <property type="term" value="P:maintenance of CRISPR repeat elements"/>
    <property type="evidence" value="ECO:0007669"/>
    <property type="project" value="UniProtKB-UniRule"/>
</dbReference>
<evidence type="ECO:0000256" key="6">
    <source>
        <dbReference type="ARBA" id="ARBA00022801"/>
    </source>
</evidence>
<feature type="binding site" evidence="13">
    <location>
        <position position="991"/>
    </location>
    <ligand>
        <name>Mg(2+)</name>
        <dbReference type="ChEBI" id="CHEBI:18420"/>
        <label>2</label>
    </ligand>
</feature>
<evidence type="ECO:0000313" key="16">
    <source>
        <dbReference type="Proteomes" id="UP000247922"/>
    </source>
</evidence>
<accession>A0A2V3WF80</accession>
<dbReference type="OrthoDB" id="9757607at2"/>
<dbReference type="GO" id="GO:0046872">
    <property type="term" value="F:metal ion binding"/>
    <property type="evidence" value="ECO:0007669"/>
    <property type="project" value="UniProtKB-UniRule"/>
</dbReference>
<dbReference type="Pfam" id="PF16592">
    <property type="entry name" value="Cas9_REC"/>
    <property type="match status" value="1"/>
</dbReference>
<dbReference type="Pfam" id="PF16595">
    <property type="entry name" value="Cas9_PI"/>
    <property type="match status" value="1"/>
</dbReference>
<feature type="domain" description="HNH Cas9-type" evidence="14">
    <location>
        <begin position="782"/>
        <end position="933"/>
    </location>
</feature>
<feature type="binding site" evidence="13">
    <location>
        <position position="778"/>
    </location>
    <ligand>
        <name>Mg(2+)</name>
        <dbReference type="ChEBI" id="CHEBI:18420"/>
        <label>1</label>
    </ligand>
</feature>
<dbReference type="Pfam" id="PF13395">
    <property type="entry name" value="HNH_4"/>
    <property type="match status" value="1"/>
</dbReference>
<dbReference type="EC" id="3.1.-.-" evidence="13"/>
<evidence type="ECO:0000256" key="10">
    <source>
        <dbReference type="ARBA" id="ARBA00023125"/>
    </source>
</evidence>
<comment type="domain">
    <text evidence="13">Has 2 endonuclease domains. The discontinuous RuvC-like domain cleaves the target DNA noncomplementary to crRNA while the HNH nuclease domain cleaves the target DNA complementary to crRNA.</text>
</comment>
<dbReference type="GO" id="GO:0016787">
    <property type="term" value="F:hydrolase activity"/>
    <property type="evidence" value="ECO:0007669"/>
    <property type="project" value="UniProtKB-KW"/>
</dbReference>
<comment type="cofactor">
    <cofactor evidence="1 13">
        <name>Mg(2+)</name>
        <dbReference type="ChEBI" id="CHEBI:18420"/>
    </cofactor>
</comment>
<dbReference type="RefSeq" id="WP_110251082.1">
    <property type="nucleotide sequence ID" value="NZ_QJJR01000004.1"/>
</dbReference>
<name>A0A2V3WF80_9BACI</name>
<protein>
    <recommendedName>
        <fullName evidence="13">CRISPR-associated endonuclease Cas9</fullName>
        <ecNumber evidence="13">3.1.-.-</ecNumber>
    </recommendedName>
</protein>
<dbReference type="GO" id="GO:0004519">
    <property type="term" value="F:endonuclease activity"/>
    <property type="evidence" value="ECO:0007669"/>
    <property type="project" value="UniProtKB-UniRule"/>
</dbReference>
<reference evidence="15 16" key="1">
    <citation type="submission" date="2018-05" db="EMBL/GenBank/DDBJ databases">
        <title>Genomic Encyclopedia of Type Strains, Phase IV (KMG-IV): sequencing the most valuable type-strain genomes for metagenomic binning, comparative biology and taxonomic classification.</title>
        <authorList>
            <person name="Goeker M."/>
        </authorList>
    </citation>
    <scope>NUCLEOTIDE SEQUENCE [LARGE SCALE GENOMIC DNA]</scope>
    <source>
        <strain evidence="15 16">DSM 22440</strain>
    </source>
</reference>
<keyword evidence="9 13" id="KW-0051">Antiviral defense</keyword>
<comment type="similarity">
    <text evidence="2">Belongs to the CRISPR-associated protein Cas9 family. Subtype II-A subfamily.</text>
</comment>
<evidence type="ECO:0000256" key="9">
    <source>
        <dbReference type="ARBA" id="ARBA00023118"/>
    </source>
</evidence>
<proteinExistence type="inferred from homology"/>
<evidence type="ECO:0000313" key="15">
    <source>
        <dbReference type="EMBL" id="PXW91788.1"/>
    </source>
</evidence>
<dbReference type="InterPro" id="IPR055228">
    <property type="entry name" value="Cas9_RuvC"/>
</dbReference>
<evidence type="ECO:0000256" key="7">
    <source>
        <dbReference type="ARBA" id="ARBA00022842"/>
    </source>
</evidence>
<keyword evidence="11" id="KW-0464">Manganese</keyword>
<dbReference type="EMBL" id="QJJR01000004">
    <property type="protein sequence ID" value="PXW91788.1"/>
    <property type="molecule type" value="Genomic_DNA"/>
</dbReference>
<dbReference type="InterPro" id="IPR028629">
    <property type="entry name" value="Cas9"/>
</dbReference>
<feature type="binding site" evidence="13">
    <location>
        <position position="774"/>
    </location>
    <ligand>
        <name>Mg(2+)</name>
        <dbReference type="ChEBI" id="CHEBI:18420"/>
        <label>1</label>
    </ligand>
</feature>
<evidence type="ECO:0000256" key="4">
    <source>
        <dbReference type="ARBA" id="ARBA00022723"/>
    </source>
</evidence>
<evidence type="ECO:0000256" key="8">
    <source>
        <dbReference type="ARBA" id="ARBA00022884"/>
    </source>
</evidence>
<comment type="caution">
    <text evidence="15">The sequence shown here is derived from an EMBL/GenBank/DDBJ whole genome shotgun (WGS) entry which is preliminary data.</text>
</comment>
<dbReference type="InterPro" id="IPR032237">
    <property type="entry name" value="Cas9_PI"/>
</dbReference>
<keyword evidence="4 13" id="KW-0479">Metal-binding</keyword>
<dbReference type="Proteomes" id="UP000247922">
    <property type="component" value="Unassembled WGS sequence"/>
</dbReference>
<dbReference type="HAMAP" id="MF_01480">
    <property type="entry name" value="Cas9"/>
    <property type="match status" value="1"/>
</dbReference>
<evidence type="ECO:0000256" key="1">
    <source>
        <dbReference type="ARBA" id="ARBA00001946"/>
    </source>
</evidence>
<feature type="binding site" evidence="13">
    <location>
        <position position="778"/>
    </location>
    <ligand>
        <name>Mg(2+)</name>
        <dbReference type="ChEBI" id="CHEBI:18420"/>
        <label>2</label>
    </ligand>
</feature>
<dbReference type="GO" id="GO:0051607">
    <property type="term" value="P:defense response to virus"/>
    <property type="evidence" value="ECO:0007669"/>
    <property type="project" value="UniProtKB-UniRule"/>
</dbReference>
<comment type="subunit">
    <text evidence="12 13">Monomer. Binds crRNA and tracrRNA.</text>
</comment>
<sequence>MKKQYTIGLDIGTNSVGWAVTRDDHDLIRRRMKINGDHDKGSMKKNFWGVRLFDEGVTAEERRVNRTTRRRLRRRKNRLHYLQTFFMDDMQKVDKNFFQRLTESFLVPMDKDHDRHPVFGTMTEDIAYYKQFPTIYHLRKYLVDSNEQADLRLVYLALAHIIKFRGHFLIEGELSTEHASNDAVGETFKAFLHLYNQAFHLQPDDTYINRIPEGLSVEAELTAKVSKSRKAERVVHKVETEKSNGTFHQFLKLIVGNQGNFKKPFSLEEDRKLDMGKEAYEEDVESLLSEIGEDYRELFLAAKDVHDAIELSGILDGAEPNTKAPLSSSMIARYAEHKQDLQALKTLVKAELPERSFDIFRNKATDGYAGYIEGKTTEENFYKFMKKELSKADGSEAFIKKIDEERFLRKQRTYDNGVIPHQIHLHELKTIIEKQGRFYPFLLENKGKIESLVTFRIPYYVGPLAKTKGQSEFAWMERKGSEAVRPWNIKDEVNLVGSAEQFIEKLTNDDTYLPGEKVLPKHSLLLQKFNVFNELTKVRYSDDQGQICNFSSEEKRDIYQNLFKGHRTVSLKVFEDYLRNDYLLENPKVQGIEKKFNASLKTYHDLLKLNISRDILDNEKYANRLEDLVKILTVFEDREMIRKQLESFSDLFDQATLKKLERRHYTGWGRLSAKLIHGIKDEQTQKTILDYLVEDDRPKKNINRNFMQLINDDDVSFKKTIEEARLNLESNDLKDAVDQIPGSPAIKKGILQSLKIVDEIVEIMGYEPESIVIEMARENQTTSQGQRNAKERLKNVEGALKELKSDLLKKHPVDQDMLKNDRLYLYYLQNGRDMYTNQELDINKLSNYDIDHIIPRSFTTDNSIDNRVLVSSKLNRGKSDNVPNKDVVRNMKPYWTSLYRSKLISKRKFENLTKAERGGLTDDDKAGFIRRQLVETQQITKHVASILHQRYNNPELDEPAVKIVTLKSALTSQFRQAFGLYKVREINDYHHAHDAYLNAVVARLLMRVYPQLIPDFVYGEYRKTSAFKENKATAKKQFYTNLIERFSKEDKLPDENGEIAWNKSRDLAKINRVLNYHQMNIAKKVEVQTGNFSKATVQPMGNSNKLIPRKNDWDPKKYGGFDSPNVAYSVIFTYEKGKQNKVMKDIIGITIMDQQLFEADQIKYLESKGYNNPQVAFKLPKYALFELENKRHRLLASANETQKGNQMVLPSHLVTLLYHCRRYIDSSFKNVDHEMYIESHKEQFKELLDDVLNFSRQYILAAANDKKITDVFKRAFDQAEASHLATSFINLMDYNKMGAPSAFTFFETKIDRKRYTSVKELLDATIIFQSVTGLYETRKEV</sequence>
<keyword evidence="3 13" id="KW-0540">Nuclease</keyword>
<evidence type="ECO:0000256" key="3">
    <source>
        <dbReference type="ARBA" id="ARBA00022722"/>
    </source>
</evidence>
<gene>
    <name evidence="13" type="primary">cas9</name>
    <name evidence="15" type="ORF">DES38_104223</name>
</gene>
<feature type="binding site" evidence="13">
    <location>
        <position position="10"/>
    </location>
    <ligand>
        <name>Mg(2+)</name>
        <dbReference type="ChEBI" id="CHEBI:18420"/>
        <label>2</label>
    </ligand>
</feature>
<dbReference type="InterPro" id="IPR033114">
    <property type="entry name" value="HNH_CAS9"/>
</dbReference>
<dbReference type="GO" id="GO:0003723">
    <property type="term" value="F:RNA binding"/>
    <property type="evidence" value="ECO:0007669"/>
    <property type="project" value="UniProtKB-UniRule"/>
</dbReference>
<feature type="binding site" evidence="13">
    <location>
        <position position="10"/>
    </location>
    <ligand>
        <name>Mg(2+)</name>
        <dbReference type="ChEBI" id="CHEBI:18420"/>
        <label>1</label>
    </ligand>
</feature>
<keyword evidence="10 13" id="KW-0238">DNA-binding</keyword>
<evidence type="ECO:0000259" key="14">
    <source>
        <dbReference type="PROSITE" id="PS51749"/>
    </source>
</evidence>
<dbReference type="InterPro" id="IPR036397">
    <property type="entry name" value="RNaseH_sf"/>
</dbReference>
<dbReference type="InterPro" id="IPR003615">
    <property type="entry name" value="HNH_nuc"/>
</dbReference>
<keyword evidence="5 13" id="KW-0255">Endonuclease</keyword>
<organism evidence="15 16">
    <name type="scientific">Streptohalobacillus salinus</name>
    <dbReference type="NCBI Taxonomy" id="621096"/>
    <lineage>
        <taxon>Bacteria</taxon>
        <taxon>Bacillati</taxon>
        <taxon>Bacillota</taxon>
        <taxon>Bacilli</taxon>
        <taxon>Bacillales</taxon>
        <taxon>Bacillaceae</taxon>
        <taxon>Streptohalobacillus</taxon>
    </lineage>
</organism>